<dbReference type="Gene3D" id="3.40.720.10">
    <property type="entry name" value="Alkaline Phosphatase, subunit A"/>
    <property type="match status" value="1"/>
</dbReference>
<dbReference type="Pfam" id="PF00884">
    <property type="entry name" value="Sulfatase"/>
    <property type="match status" value="1"/>
</dbReference>
<dbReference type="PROSITE" id="PS00149">
    <property type="entry name" value="SULFATASE_2"/>
    <property type="match status" value="1"/>
</dbReference>
<evidence type="ECO:0000313" key="8">
    <source>
        <dbReference type="Proteomes" id="UP001464387"/>
    </source>
</evidence>
<organism evidence="7 8">
    <name type="scientific">Mesorhizobium opportunistum</name>
    <dbReference type="NCBI Taxonomy" id="593909"/>
    <lineage>
        <taxon>Bacteria</taxon>
        <taxon>Pseudomonadati</taxon>
        <taxon>Pseudomonadota</taxon>
        <taxon>Alphaproteobacteria</taxon>
        <taxon>Hyphomicrobiales</taxon>
        <taxon>Phyllobacteriaceae</taxon>
        <taxon>Mesorhizobium</taxon>
    </lineage>
</organism>
<dbReference type="Gene3D" id="3.30.1120.10">
    <property type="match status" value="1"/>
</dbReference>
<keyword evidence="3" id="KW-0378">Hydrolase</keyword>
<dbReference type="InterPro" id="IPR000917">
    <property type="entry name" value="Sulfatase_N"/>
</dbReference>
<dbReference type="Proteomes" id="UP001464387">
    <property type="component" value="Unassembled WGS sequence"/>
</dbReference>
<feature type="domain" description="Sulfatase N-terminal" evidence="6">
    <location>
        <begin position="60"/>
        <end position="376"/>
    </location>
</feature>
<dbReference type="InterPro" id="IPR024607">
    <property type="entry name" value="Sulfatase_CS"/>
</dbReference>
<reference evidence="7 8" key="1">
    <citation type="journal article" date="2024" name="Proc. Natl. Acad. Sci. U.S.A.">
        <title>The evolutionary genomics of adaptation to stress in wild rhizobium bacteria.</title>
        <authorList>
            <person name="Kehlet-Delgado H."/>
            <person name="Montoya A.P."/>
            <person name="Jensen K.T."/>
            <person name="Wendlandt C.E."/>
            <person name="Dexheimer C."/>
            <person name="Roberts M."/>
            <person name="Torres Martinez L."/>
            <person name="Friesen M.L."/>
            <person name="Griffitts J.S."/>
            <person name="Porter S.S."/>
        </authorList>
    </citation>
    <scope>NUCLEOTIDE SEQUENCE [LARGE SCALE GENOMIC DNA]</scope>
    <source>
        <strain evidence="7 8">M0729</strain>
    </source>
</reference>
<dbReference type="SUPFAM" id="SSF53649">
    <property type="entry name" value="Alkaline phosphatase-like"/>
    <property type="match status" value="1"/>
</dbReference>
<sequence length="502" mass="54252">MSSDQNPPAEAGIANKITRRDALMAGTAAVVSRFAAPVGLSGALAGLAGVEPAAAEPAAPNIVYIISDDQGWKDVGFHGSDIKTPNIDKLAGEGARLEQFYAQPMCTPTRAALMTGRYPLRYGLQMGVIPSGGSYGLATDEYLLPQMLRDAGYKTAMVGKWHLGHAKTEYWPRQRGFDSFYGALVGEIDHFKHASHGVMDWYRNNKPLKESGYDNNLFGVEAAKVIDKHDGKTPLFLYLAFTAPHSPYQAPEEHVKKYADVADEQRRLYSAMISVMDEEIGRVVAALEKKKIRDNTIIIFQSDNGGVRSAMFAGESEVGGNLPADNGPYRDGKGTLYEGGTRVCGLVNWPGKVKAGDVNGMIHVSDLYPTLAAVAGAKMTKNKPLDGMNVWDAISEGKPSPRNEIVYNVDPTGGAIREGDMKLVWSAGVLERTELFDLAADKSEKTNLADKKPDIVKELKGKIVDLAKQMAPPLLMMEAIKLTFGAPPISADSSSLFNELGD</sequence>
<evidence type="ECO:0000256" key="3">
    <source>
        <dbReference type="ARBA" id="ARBA00022801"/>
    </source>
</evidence>
<evidence type="ECO:0000256" key="1">
    <source>
        <dbReference type="ARBA" id="ARBA00008779"/>
    </source>
</evidence>
<keyword evidence="8" id="KW-1185">Reference proteome</keyword>
<dbReference type="InterPro" id="IPR017850">
    <property type="entry name" value="Alkaline_phosphatase_core_sf"/>
</dbReference>
<dbReference type="PROSITE" id="PS00523">
    <property type="entry name" value="SULFATASE_1"/>
    <property type="match status" value="1"/>
</dbReference>
<comment type="similarity">
    <text evidence="1">Belongs to the sulfatase family.</text>
</comment>
<evidence type="ECO:0000256" key="5">
    <source>
        <dbReference type="ARBA" id="ARBA00023180"/>
    </source>
</evidence>
<dbReference type="InterPro" id="IPR006311">
    <property type="entry name" value="TAT_signal"/>
</dbReference>
<evidence type="ECO:0000256" key="4">
    <source>
        <dbReference type="ARBA" id="ARBA00022837"/>
    </source>
</evidence>
<keyword evidence="4" id="KW-0106">Calcium</keyword>
<dbReference type="RefSeq" id="WP_287274298.1">
    <property type="nucleotide sequence ID" value="NZ_JAMYMY010000025.1"/>
</dbReference>
<dbReference type="PROSITE" id="PS51318">
    <property type="entry name" value="TAT"/>
    <property type="match status" value="1"/>
</dbReference>
<dbReference type="InterPro" id="IPR047115">
    <property type="entry name" value="ARSB"/>
</dbReference>
<accession>A0ABV1YKQ8</accession>
<comment type="caution">
    <text evidence="7">The sequence shown here is derived from an EMBL/GenBank/DDBJ whole genome shotgun (WGS) entry which is preliminary data.</text>
</comment>
<evidence type="ECO:0000259" key="6">
    <source>
        <dbReference type="Pfam" id="PF00884"/>
    </source>
</evidence>
<gene>
    <name evidence="7" type="ORF">NKI33_22630</name>
</gene>
<evidence type="ECO:0000313" key="7">
    <source>
        <dbReference type="EMBL" id="MER8935736.1"/>
    </source>
</evidence>
<dbReference type="PANTHER" id="PTHR10342:SF274">
    <property type="entry name" value="ARYLSULFATASE B"/>
    <property type="match status" value="1"/>
</dbReference>
<dbReference type="EMBL" id="JAMYPJ010000037">
    <property type="protein sequence ID" value="MER8935736.1"/>
    <property type="molecule type" value="Genomic_DNA"/>
</dbReference>
<evidence type="ECO:0000256" key="2">
    <source>
        <dbReference type="ARBA" id="ARBA00022723"/>
    </source>
</evidence>
<keyword evidence="5" id="KW-0325">Glycoprotein</keyword>
<protein>
    <submittedName>
        <fullName evidence="7">Arylsulfatase</fullName>
    </submittedName>
</protein>
<keyword evidence="2" id="KW-0479">Metal-binding</keyword>
<dbReference type="CDD" id="cd16029">
    <property type="entry name" value="4-S"/>
    <property type="match status" value="1"/>
</dbReference>
<name>A0ABV1YKQ8_9HYPH</name>
<dbReference type="PANTHER" id="PTHR10342">
    <property type="entry name" value="ARYLSULFATASE"/>
    <property type="match status" value="1"/>
</dbReference>
<proteinExistence type="inferred from homology"/>